<dbReference type="PROSITE" id="PS51417">
    <property type="entry name" value="ARF"/>
    <property type="match status" value="1"/>
</dbReference>
<dbReference type="InterPro" id="IPR027417">
    <property type="entry name" value="P-loop_NTPase"/>
</dbReference>
<accession>A0ABQ5KPG7</accession>
<dbReference type="PRINTS" id="PR00328">
    <property type="entry name" value="SAR1GTPBP"/>
</dbReference>
<protein>
    <submittedName>
        <fullName evidence="4">Multi-domain containing protein</fullName>
    </submittedName>
</protein>
<dbReference type="SMART" id="SM00178">
    <property type="entry name" value="SAR"/>
    <property type="match status" value="1"/>
</dbReference>
<sequence length="184" mass="21252">MGLLTVLRDVKEKEKEMRILILGLDNAGKTTTIKRIKGEDVDKISPTVGFTITSFDFLSFKLNIWDVGGQRTIRSYWRNYYEKTDGIIWVVDCSDRRRIESCQKEFFELLAAEKLEGASLLVLANKQDIAGAMTPKEVVKHLKLDDVKRRHWRVQKASAMTGFGLKEGFDWLVDDISKRIFIYD</sequence>
<dbReference type="SMART" id="SM00175">
    <property type="entry name" value="RAB"/>
    <property type="match status" value="1"/>
</dbReference>
<dbReference type="EMBL" id="BQXS01010799">
    <property type="protein sequence ID" value="GKT34352.1"/>
    <property type="molecule type" value="Genomic_DNA"/>
</dbReference>
<keyword evidence="5" id="KW-1185">Reference proteome</keyword>
<dbReference type="Proteomes" id="UP001057375">
    <property type="component" value="Unassembled WGS sequence"/>
</dbReference>
<evidence type="ECO:0000313" key="5">
    <source>
        <dbReference type="Proteomes" id="UP001057375"/>
    </source>
</evidence>
<keyword evidence="2 3" id="KW-0342">GTP-binding</keyword>
<evidence type="ECO:0000256" key="2">
    <source>
        <dbReference type="ARBA" id="ARBA00023134"/>
    </source>
</evidence>
<dbReference type="PANTHER" id="PTHR45697">
    <property type="entry name" value="ADP-RIBOSYLATION FACTOR-LIKE PROTEIN 2-RELATED"/>
    <property type="match status" value="1"/>
</dbReference>
<evidence type="ECO:0000256" key="3">
    <source>
        <dbReference type="RuleBase" id="RU003925"/>
    </source>
</evidence>
<name>A0ABQ5KPG7_9EUKA</name>
<gene>
    <name evidence="4" type="ORF">ADUPG1_007720</name>
</gene>
<comment type="caution">
    <text evidence="4">The sequence shown here is derived from an EMBL/GenBank/DDBJ whole genome shotgun (WGS) entry which is preliminary data.</text>
</comment>
<comment type="similarity">
    <text evidence="3">Belongs to the small GTPase superfamily. Arf family.</text>
</comment>
<dbReference type="InterPro" id="IPR044612">
    <property type="entry name" value="ARL2/3"/>
</dbReference>
<dbReference type="Gene3D" id="3.40.50.300">
    <property type="entry name" value="P-loop containing nucleotide triphosphate hydrolases"/>
    <property type="match status" value="1"/>
</dbReference>
<dbReference type="InterPro" id="IPR005225">
    <property type="entry name" value="Small_GTP-bd"/>
</dbReference>
<evidence type="ECO:0000256" key="1">
    <source>
        <dbReference type="ARBA" id="ARBA00022741"/>
    </source>
</evidence>
<dbReference type="SMART" id="SM00177">
    <property type="entry name" value="ARF"/>
    <property type="match status" value="1"/>
</dbReference>
<organism evidence="4 5">
    <name type="scientific">Aduncisulcus paluster</name>
    <dbReference type="NCBI Taxonomy" id="2918883"/>
    <lineage>
        <taxon>Eukaryota</taxon>
        <taxon>Metamonada</taxon>
        <taxon>Carpediemonas-like organisms</taxon>
        <taxon>Aduncisulcus</taxon>
    </lineage>
</organism>
<dbReference type="SUPFAM" id="SSF52540">
    <property type="entry name" value="P-loop containing nucleoside triphosphate hydrolases"/>
    <property type="match status" value="1"/>
</dbReference>
<evidence type="ECO:0000313" key="4">
    <source>
        <dbReference type="EMBL" id="GKT34352.1"/>
    </source>
</evidence>
<dbReference type="InterPro" id="IPR006689">
    <property type="entry name" value="Small_GTPase_ARF/SAR"/>
</dbReference>
<proteinExistence type="inferred from homology"/>
<dbReference type="Pfam" id="PF00025">
    <property type="entry name" value="Arf"/>
    <property type="match status" value="1"/>
</dbReference>
<keyword evidence="1 3" id="KW-0547">Nucleotide-binding</keyword>
<reference evidence="4" key="1">
    <citation type="submission" date="2022-03" db="EMBL/GenBank/DDBJ databases">
        <title>Draft genome sequence of Aduncisulcus paluster, a free-living microaerophilic Fornicata.</title>
        <authorList>
            <person name="Yuyama I."/>
            <person name="Kume K."/>
            <person name="Tamura T."/>
            <person name="Inagaki Y."/>
            <person name="Hashimoto T."/>
        </authorList>
    </citation>
    <scope>NUCLEOTIDE SEQUENCE</scope>
    <source>
        <strain evidence="4">NY0171</strain>
    </source>
</reference>
<dbReference type="NCBIfam" id="TIGR00231">
    <property type="entry name" value="small_GTP"/>
    <property type="match status" value="1"/>
</dbReference>